<dbReference type="SUPFAM" id="SSF52540">
    <property type="entry name" value="P-loop containing nucleoside triphosphate hydrolases"/>
    <property type="match status" value="1"/>
</dbReference>
<dbReference type="InterPro" id="IPR011009">
    <property type="entry name" value="Kinase-like_dom_sf"/>
</dbReference>
<dbReference type="Pfam" id="PF13671">
    <property type="entry name" value="AAA_33"/>
    <property type="match status" value="1"/>
</dbReference>
<dbReference type="Gene3D" id="3.90.1200.10">
    <property type="match status" value="1"/>
</dbReference>
<name>A0A1V2GZV6_9PROT</name>
<keyword evidence="2" id="KW-1185">Reference proteome</keyword>
<evidence type="ECO:0000313" key="2">
    <source>
        <dbReference type="Proteomes" id="UP000188879"/>
    </source>
</evidence>
<comment type="caution">
    <text evidence="1">The sequence shown here is derived from an EMBL/GenBank/DDBJ whole genome shotgun (WGS) entry which is preliminary data.</text>
</comment>
<evidence type="ECO:0000313" key="1">
    <source>
        <dbReference type="EMBL" id="ONG51325.1"/>
    </source>
</evidence>
<dbReference type="InterPro" id="IPR027417">
    <property type="entry name" value="P-loop_NTPase"/>
</dbReference>
<accession>A0A1V2GZV6</accession>
<dbReference type="OrthoDB" id="9810277at2"/>
<dbReference type="EMBL" id="MLCO01000168">
    <property type="protein sequence ID" value="ONG51325.1"/>
    <property type="molecule type" value="Genomic_DNA"/>
</dbReference>
<protein>
    <submittedName>
        <fullName evidence="1">Uncharacterized protein</fullName>
    </submittedName>
</protein>
<gene>
    <name evidence="1" type="ORF">BKE38_16305</name>
</gene>
<dbReference type="SUPFAM" id="SSF56112">
    <property type="entry name" value="Protein kinase-like (PK-like)"/>
    <property type="match status" value="1"/>
</dbReference>
<dbReference type="Proteomes" id="UP000188879">
    <property type="component" value="Unassembled WGS sequence"/>
</dbReference>
<dbReference type="PANTHER" id="PTHR43883:SF1">
    <property type="entry name" value="GLUCONOKINASE"/>
    <property type="match status" value="1"/>
</dbReference>
<dbReference type="RefSeq" id="WP_076958387.1">
    <property type="nucleotide sequence ID" value="NZ_MLCO01000168.1"/>
</dbReference>
<dbReference type="InterPro" id="IPR052732">
    <property type="entry name" value="Cell-binding_unc_protein"/>
</dbReference>
<dbReference type="PANTHER" id="PTHR43883">
    <property type="entry name" value="SLR0207 PROTEIN"/>
    <property type="match status" value="1"/>
</dbReference>
<proteinExistence type="predicted"/>
<organism evidence="1 2">
    <name type="scientific">Teichococcus deserti</name>
    <dbReference type="NCBI Taxonomy" id="1817963"/>
    <lineage>
        <taxon>Bacteria</taxon>
        <taxon>Pseudomonadati</taxon>
        <taxon>Pseudomonadota</taxon>
        <taxon>Alphaproteobacteria</taxon>
        <taxon>Acetobacterales</taxon>
        <taxon>Roseomonadaceae</taxon>
        <taxon>Roseomonas</taxon>
    </lineage>
</organism>
<reference evidence="1 2" key="1">
    <citation type="submission" date="2016-10" db="EMBL/GenBank/DDBJ databases">
        <title>Draft Genome sequence of Roseomonas sp. strain M3.</title>
        <authorList>
            <person name="Subhash Y."/>
            <person name="Lee S."/>
        </authorList>
    </citation>
    <scope>NUCLEOTIDE SEQUENCE [LARGE SCALE GENOMIC DNA]</scope>
    <source>
        <strain evidence="1 2">M3</strain>
    </source>
</reference>
<sequence>MSIPAEQAEAAALLRRLAGGDPPVETHISALFLGADRVLKLKKAVDLGFLDFTSLDARQRFTRREMALNAPHAPGLYRAVHPLTRGPDGALRLGGEGGAVEWALEMARVPESDFLDAVARRGGLDAAMQDALGDAVAALHAALPPVGGWDAPAALARVIEGNRAAALAAGLSEPRIAAWAAAAAAALDRLSPWLARRAAAGAVRRCHGDLHLGNLLLWQGHPAPFDALEFDEALATVDTGYDLAFLLADLDRIVGRSAANRVLNRYVARSGDAALVEGLPLWLSLRALIRAHCLARTGDDGLPCLAQAEAALRPVAPRLLAIGGLPGSGKSFWARRWAPAIGAAPGALILRSDEIRKRRHGLAPEERLPPEAYAASASAAVHQELFDAARAALAAGHSVIADAAFLDPAMRQGIEEVGKAAGIPLQGIWLEAPLAVLRDRVAARRGDASDAGPAVLEAAAARDPGAIAWQRLDVTGPMPTSI</sequence>
<dbReference type="Gene3D" id="3.40.50.300">
    <property type="entry name" value="P-loop containing nucleotide triphosphate hydrolases"/>
    <property type="match status" value="1"/>
</dbReference>
<dbReference type="AlphaFoldDB" id="A0A1V2GZV6"/>